<evidence type="ECO:0000313" key="2">
    <source>
        <dbReference type="Proteomes" id="UP001196980"/>
    </source>
</evidence>
<sequence>MPKKSIIKDGEGIWYLENARAILKNADTEDHIYLDVKLVMDAAERFIKKVTGSQ</sequence>
<reference evidence="1 2" key="1">
    <citation type="journal article" date="2020" name="J Geophys Res Biogeosci">
        <title>Magnetotaxis as an Adaptation to Enable Bacterial Shuttling of Microbial Sulfur and Sulfur Cycling Across Aquatic Oxic#Anoxic Interfaces.</title>
        <authorList>
            <person name="Li J."/>
            <person name="Liu P."/>
            <person name="Wang J."/>
            <person name="Roberts A.P."/>
            <person name="Pan Y."/>
        </authorList>
    </citation>
    <scope>NUCLEOTIDE SEQUENCE [LARGE SCALE GENOMIC DNA]</scope>
    <source>
        <strain evidence="1 2">MYR-1_YQ</strain>
    </source>
</reference>
<dbReference type="RefSeq" id="WP_218250647.1">
    <property type="nucleotide sequence ID" value="NZ_JABXWD010000003.1"/>
</dbReference>
<protein>
    <submittedName>
        <fullName evidence="1">Uncharacterized protein</fullName>
    </submittedName>
</protein>
<dbReference type="EMBL" id="JABXWD010000003">
    <property type="protein sequence ID" value="MBV6340029.1"/>
    <property type="molecule type" value="Genomic_DNA"/>
</dbReference>
<accession>A0ABS6RVI9</accession>
<name>A0ABS6RVI9_9BACT</name>
<organism evidence="1 2">
    <name type="scientific">Candidatus Magnetobacterium casense</name>
    <dbReference type="NCBI Taxonomy" id="1455061"/>
    <lineage>
        <taxon>Bacteria</taxon>
        <taxon>Pseudomonadati</taxon>
        <taxon>Nitrospirota</taxon>
        <taxon>Thermodesulfovibrionia</taxon>
        <taxon>Thermodesulfovibrionales</taxon>
        <taxon>Candidatus Magnetobacteriaceae</taxon>
        <taxon>Candidatus Magnetobacterium</taxon>
    </lineage>
</organism>
<proteinExistence type="predicted"/>
<comment type="caution">
    <text evidence="1">The sequence shown here is derived from an EMBL/GenBank/DDBJ whole genome shotgun (WGS) entry which is preliminary data.</text>
</comment>
<gene>
    <name evidence="1" type="ORF">HWQ67_00370</name>
</gene>
<keyword evidence="2" id="KW-1185">Reference proteome</keyword>
<dbReference type="Gene3D" id="1.20.120.330">
    <property type="entry name" value="Nucleotidyltransferases domain 2"/>
    <property type="match status" value="1"/>
</dbReference>
<evidence type="ECO:0000313" key="1">
    <source>
        <dbReference type="EMBL" id="MBV6340029.1"/>
    </source>
</evidence>
<dbReference type="Proteomes" id="UP001196980">
    <property type="component" value="Unassembled WGS sequence"/>
</dbReference>